<dbReference type="OrthoDB" id="2143914at2759"/>
<feature type="domain" description="Myb-like" evidence="2">
    <location>
        <begin position="116"/>
        <end position="166"/>
    </location>
</feature>
<dbReference type="InterPro" id="IPR050560">
    <property type="entry name" value="MYB_TF"/>
</dbReference>
<dbReference type="SMART" id="SM00717">
    <property type="entry name" value="SANT"/>
    <property type="match status" value="1"/>
</dbReference>
<name>I7MG59_TETTS</name>
<keyword evidence="4" id="KW-0238">DNA-binding</keyword>
<feature type="region of interest" description="Disordered" evidence="1">
    <location>
        <begin position="84"/>
        <end position="106"/>
    </location>
</feature>
<dbReference type="InterPro" id="IPR017930">
    <property type="entry name" value="Myb_dom"/>
</dbReference>
<gene>
    <name evidence="4" type="ORF">TTHERM_00316900</name>
</gene>
<dbReference type="GO" id="GO:0000981">
    <property type="term" value="F:DNA-binding transcription factor activity, RNA polymerase II-specific"/>
    <property type="evidence" value="ECO:0007669"/>
    <property type="project" value="TreeGrafter"/>
</dbReference>
<organism evidence="4 5">
    <name type="scientific">Tetrahymena thermophila (strain SB210)</name>
    <dbReference type="NCBI Taxonomy" id="312017"/>
    <lineage>
        <taxon>Eukaryota</taxon>
        <taxon>Sar</taxon>
        <taxon>Alveolata</taxon>
        <taxon>Ciliophora</taxon>
        <taxon>Intramacronucleata</taxon>
        <taxon>Oligohymenophorea</taxon>
        <taxon>Hymenostomatida</taxon>
        <taxon>Tetrahymenina</taxon>
        <taxon>Tetrahymenidae</taxon>
        <taxon>Tetrahymena</taxon>
    </lineage>
</organism>
<proteinExistence type="predicted"/>
<dbReference type="PANTHER" id="PTHR45614">
    <property type="entry name" value="MYB PROTEIN-RELATED"/>
    <property type="match status" value="1"/>
</dbReference>
<protein>
    <submittedName>
        <fullName evidence="4">Myb-like DNA-binding domain protein</fullName>
    </submittedName>
</protein>
<keyword evidence="5" id="KW-1185">Reference proteome</keyword>
<dbReference type="InterPro" id="IPR001005">
    <property type="entry name" value="SANT/Myb"/>
</dbReference>
<dbReference type="Gene3D" id="1.10.10.60">
    <property type="entry name" value="Homeodomain-like"/>
    <property type="match status" value="1"/>
</dbReference>
<dbReference type="PANTHER" id="PTHR45614:SF69">
    <property type="entry name" value="CHROMOSOME UNDETERMINED SCAFFOLD_38, WHOLE GENOME SHOTGUN SEQUENCE"/>
    <property type="match status" value="1"/>
</dbReference>
<dbReference type="GeneID" id="7829761"/>
<evidence type="ECO:0000313" key="4">
    <source>
        <dbReference type="EMBL" id="EAS01126.3"/>
    </source>
</evidence>
<evidence type="ECO:0000259" key="3">
    <source>
        <dbReference type="PROSITE" id="PS51294"/>
    </source>
</evidence>
<dbReference type="Pfam" id="PF00249">
    <property type="entry name" value="Myb_DNA-binding"/>
    <property type="match status" value="1"/>
</dbReference>
<dbReference type="Proteomes" id="UP000009168">
    <property type="component" value="Unassembled WGS sequence"/>
</dbReference>
<evidence type="ECO:0000313" key="5">
    <source>
        <dbReference type="Proteomes" id="UP000009168"/>
    </source>
</evidence>
<dbReference type="SUPFAM" id="SSF46689">
    <property type="entry name" value="Homeodomain-like"/>
    <property type="match status" value="1"/>
</dbReference>
<dbReference type="InterPro" id="IPR009057">
    <property type="entry name" value="Homeodomain-like_sf"/>
</dbReference>
<accession>I7MG59</accession>
<dbReference type="EMBL" id="GG662605">
    <property type="protein sequence ID" value="EAS01126.3"/>
    <property type="molecule type" value="Genomic_DNA"/>
</dbReference>
<dbReference type="KEGG" id="tet:TTHERM_00316900"/>
<dbReference type="RefSeq" id="XP_001021371.3">
    <property type="nucleotide sequence ID" value="XM_001021371.3"/>
</dbReference>
<sequence length="578" mass="66319">MKAYQKLQQINLIEATLAQEYPDFDIEQISQMAKKVVEQFSGVRQKSKSIKKDTSVCSSSTNNTYLKNANSLQNTLNSTQASQINTSSNQTSNNQNANINNNNNLSISSSTTASISSIQKRVKFTPQEDEIILKYVQKHGKKWSEISKRLPGRTEVMVRNRYYVKIRKLSKEKDNCTGDYNQIDEAGLFNAENSSLDLNNEQASDLFLGNSQSAISKNQSTNLQQQLSLKDEKQRSDQFEIQGSPDTHFLQDSNNFSSLNYHNLHDAEMIFDSPVKQSIFEEHGLLHFNQHNANLKITSMHNFDEQIHNYQNKDQHLFDSAVKDFPQNNQNSNFYEHAHLNSNINQNSDFYDKSALLQNQQCTQLPFQNGIGAFALHQEEDDFFEEANKPFKLPKIYLPEDDLNDISSLLPPVGQMEFNGLNNANSININNNIINSNNNNATQIDSTKQEKIQFLQNQISMIENMLNMCKDEIIREFAQRKSVSTNADVSNSSATPFQQLEIVKNEDCTDQQQQDDIFNRLQSFENQHQFANTSMELEDVSNKNQYVFEHDGHELNIAENFNYHLNEQNQMITSLNNF</sequence>
<reference evidence="5" key="1">
    <citation type="journal article" date="2006" name="PLoS Biol.">
        <title>Macronuclear genome sequence of the ciliate Tetrahymena thermophila, a model eukaryote.</title>
        <authorList>
            <person name="Eisen J.A."/>
            <person name="Coyne R.S."/>
            <person name="Wu M."/>
            <person name="Wu D."/>
            <person name="Thiagarajan M."/>
            <person name="Wortman J.R."/>
            <person name="Badger J.H."/>
            <person name="Ren Q."/>
            <person name="Amedeo P."/>
            <person name="Jones K.M."/>
            <person name="Tallon L.J."/>
            <person name="Delcher A.L."/>
            <person name="Salzberg S.L."/>
            <person name="Silva J.C."/>
            <person name="Haas B.J."/>
            <person name="Majoros W.H."/>
            <person name="Farzad M."/>
            <person name="Carlton J.M."/>
            <person name="Smith R.K. Jr."/>
            <person name="Garg J."/>
            <person name="Pearlman R.E."/>
            <person name="Karrer K.M."/>
            <person name="Sun L."/>
            <person name="Manning G."/>
            <person name="Elde N.C."/>
            <person name="Turkewitz A.P."/>
            <person name="Asai D.J."/>
            <person name="Wilkes D.E."/>
            <person name="Wang Y."/>
            <person name="Cai H."/>
            <person name="Collins K."/>
            <person name="Stewart B.A."/>
            <person name="Lee S.R."/>
            <person name="Wilamowska K."/>
            <person name="Weinberg Z."/>
            <person name="Ruzzo W.L."/>
            <person name="Wloga D."/>
            <person name="Gaertig J."/>
            <person name="Frankel J."/>
            <person name="Tsao C.-C."/>
            <person name="Gorovsky M.A."/>
            <person name="Keeling P.J."/>
            <person name="Waller R.F."/>
            <person name="Patron N.J."/>
            <person name="Cherry J.M."/>
            <person name="Stover N.A."/>
            <person name="Krieger C.J."/>
            <person name="del Toro C."/>
            <person name="Ryder H.F."/>
            <person name="Williamson S.C."/>
            <person name="Barbeau R.A."/>
            <person name="Hamilton E.P."/>
            <person name="Orias E."/>
        </authorList>
    </citation>
    <scope>NUCLEOTIDE SEQUENCE [LARGE SCALE GENOMIC DNA]</scope>
    <source>
        <strain evidence="5">SB210</strain>
    </source>
</reference>
<dbReference type="PROSITE" id="PS50090">
    <property type="entry name" value="MYB_LIKE"/>
    <property type="match status" value="1"/>
</dbReference>
<feature type="domain" description="HTH myb-type" evidence="3">
    <location>
        <begin position="116"/>
        <end position="170"/>
    </location>
</feature>
<dbReference type="PROSITE" id="PS51294">
    <property type="entry name" value="HTH_MYB"/>
    <property type="match status" value="1"/>
</dbReference>
<dbReference type="STRING" id="312017.I7MG59"/>
<dbReference type="CDD" id="cd00167">
    <property type="entry name" value="SANT"/>
    <property type="match status" value="1"/>
</dbReference>
<evidence type="ECO:0000256" key="1">
    <source>
        <dbReference type="SAM" id="MobiDB-lite"/>
    </source>
</evidence>
<dbReference type="GO" id="GO:0000978">
    <property type="term" value="F:RNA polymerase II cis-regulatory region sequence-specific DNA binding"/>
    <property type="evidence" value="ECO:0007669"/>
    <property type="project" value="TreeGrafter"/>
</dbReference>
<dbReference type="InParanoid" id="I7MG59"/>
<dbReference type="AlphaFoldDB" id="I7MG59"/>
<dbReference type="GO" id="GO:0005634">
    <property type="term" value="C:nucleus"/>
    <property type="evidence" value="ECO:0007669"/>
    <property type="project" value="TreeGrafter"/>
</dbReference>
<evidence type="ECO:0000259" key="2">
    <source>
        <dbReference type="PROSITE" id="PS50090"/>
    </source>
</evidence>